<accession>A0A7U7QLX6</accession>
<name>A0A7U7QLX6_SALER</name>
<dbReference type="Proteomes" id="UP000839834">
    <property type="component" value="Unassembled WGS sequence"/>
</dbReference>
<dbReference type="EMBL" id="AAACVH010000041">
    <property type="protein sequence ID" value="EAA8667301.1"/>
    <property type="molecule type" value="Genomic_DNA"/>
</dbReference>
<protein>
    <submittedName>
        <fullName evidence="1">Uncharacterized protein</fullName>
    </submittedName>
</protein>
<dbReference type="AlphaFoldDB" id="A0A7U7QLX6"/>
<proteinExistence type="predicted"/>
<reference evidence="1" key="1">
    <citation type="submission" date="2018-08" db="EMBL/GenBank/DDBJ databases">
        <authorList>
            <consortium name="GenomeTrakr network: Whole genome sequencing for foodborne pathogen traceback"/>
        </authorList>
    </citation>
    <scope>NUCLEOTIDE SEQUENCE [LARGE SCALE GENOMIC DNA]</scope>
    <source>
        <strain evidence="1">FLUFL-367</strain>
    </source>
</reference>
<sequence>MKIEYQDAGTEARLIITSTIFSVRKHNRLVDEILMRIPSCGKRVKVFLYRPPTYTDVSRMCCWRKRSQESTGTLLKLDSVTAR</sequence>
<organism evidence="1">
    <name type="scientific">Salmonella enterica</name>
    <name type="common">Salmonella choleraesuis</name>
    <dbReference type="NCBI Taxonomy" id="28901"/>
    <lineage>
        <taxon>Bacteria</taxon>
        <taxon>Pseudomonadati</taxon>
        <taxon>Pseudomonadota</taxon>
        <taxon>Gammaproteobacteria</taxon>
        <taxon>Enterobacterales</taxon>
        <taxon>Enterobacteriaceae</taxon>
        <taxon>Salmonella</taxon>
    </lineage>
</organism>
<comment type="caution">
    <text evidence="1">The sequence shown here is derived from an EMBL/GenBank/DDBJ whole genome shotgun (WGS) entry which is preliminary data.</text>
</comment>
<gene>
    <name evidence="1" type="ORF">NL99_20465</name>
</gene>
<evidence type="ECO:0000313" key="1">
    <source>
        <dbReference type="EMBL" id="EAA8667301.1"/>
    </source>
</evidence>